<name>A0A9W9NXH0_PENCI</name>
<dbReference type="RefSeq" id="XP_056500347.1">
    <property type="nucleotide sequence ID" value="XM_056645109.1"/>
</dbReference>
<protein>
    <submittedName>
        <fullName evidence="1">Uncharacterized protein</fullName>
    </submittedName>
</protein>
<comment type="caution">
    <text evidence="1">The sequence shown here is derived from an EMBL/GenBank/DDBJ whole genome shotgun (WGS) entry which is preliminary data.</text>
</comment>
<organism evidence="1 2">
    <name type="scientific">Penicillium citrinum</name>
    <dbReference type="NCBI Taxonomy" id="5077"/>
    <lineage>
        <taxon>Eukaryota</taxon>
        <taxon>Fungi</taxon>
        <taxon>Dikarya</taxon>
        <taxon>Ascomycota</taxon>
        <taxon>Pezizomycotina</taxon>
        <taxon>Eurotiomycetes</taxon>
        <taxon>Eurotiomycetidae</taxon>
        <taxon>Eurotiales</taxon>
        <taxon>Aspergillaceae</taxon>
        <taxon>Penicillium</taxon>
    </lineage>
</organism>
<dbReference type="EMBL" id="JAPQKT010000005">
    <property type="protein sequence ID" value="KAJ5231603.1"/>
    <property type="molecule type" value="Genomic_DNA"/>
</dbReference>
<reference evidence="1" key="1">
    <citation type="submission" date="2022-11" db="EMBL/GenBank/DDBJ databases">
        <authorList>
            <person name="Petersen C."/>
        </authorList>
    </citation>
    <scope>NUCLEOTIDE SEQUENCE</scope>
    <source>
        <strain evidence="1">IBT 23319</strain>
    </source>
</reference>
<dbReference type="AlphaFoldDB" id="A0A9W9NXH0"/>
<evidence type="ECO:0000313" key="2">
    <source>
        <dbReference type="Proteomes" id="UP001147733"/>
    </source>
</evidence>
<keyword evidence="2" id="KW-1185">Reference proteome</keyword>
<dbReference type="GeneID" id="81384276"/>
<dbReference type="Proteomes" id="UP001147733">
    <property type="component" value="Unassembled WGS sequence"/>
</dbReference>
<sequence length="76" mass="8655">MPTARGSQVSESPRVTLKTTGKVPVFDGEKEFTSDPEWVDNREEGRRSHALAGYDWRWKMEALAHTRALRLQPSKA</sequence>
<evidence type="ECO:0000313" key="1">
    <source>
        <dbReference type="EMBL" id="KAJ5231603.1"/>
    </source>
</evidence>
<reference evidence="1" key="2">
    <citation type="journal article" date="2023" name="IMA Fungus">
        <title>Comparative genomic study of the Penicillium genus elucidates a diverse pangenome and 15 lateral gene transfer events.</title>
        <authorList>
            <person name="Petersen C."/>
            <person name="Sorensen T."/>
            <person name="Nielsen M.R."/>
            <person name="Sondergaard T.E."/>
            <person name="Sorensen J.L."/>
            <person name="Fitzpatrick D.A."/>
            <person name="Frisvad J.C."/>
            <person name="Nielsen K.L."/>
        </authorList>
    </citation>
    <scope>NUCLEOTIDE SEQUENCE</scope>
    <source>
        <strain evidence="1">IBT 23319</strain>
    </source>
</reference>
<accession>A0A9W9NXH0</accession>
<gene>
    <name evidence="1" type="ORF">N7469_006191</name>
</gene>
<proteinExistence type="predicted"/>